<gene>
    <name evidence="2" type="ORF">POCTA_138.1.T0890171</name>
</gene>
<protein>
    <submittedName>
        <fullName evidence="2">Uncharacterized protein</fullName>
    </submittedName>
</protein>
<sequence>MIIVLILLRVIQNAESQFYPLYTVFSDKNYNNEGWQVKSSYGTTLFTQCDNQTLFGGFNTFGKSTLITYNSSLPPHYQIIISVKIWKIDSWNDEWIYMLLDEKIIKQQYPIGEGSRICGIPDEDEVFSYEVQMIHTNKFIFIIITSTLDQAANNESWGISDFKIEIMQCPKGCNYCFDDLNQCDYWINLKSYLQTPSEFNQWKRDDNTTISSSICAGFNITGGQHILGVNQTAQNIIFDLPPHFQALVELKLWLFDNWLNETFILKLDDLQLLEEPLNQSGPPINCGSLTLKVAFINLRAQTSHSQDSMKITFATKSNSSNMKYWGVNAIEVYVAKCSINCQSCLGPGAKQCTACIQDWILFKGQCIHYDKIPPLTCGYIKIVQKLKQISNNINQIQFKSDLIAQETLKLGENEIEFDSTTPVLNFEIQARCPQNLRIHNSIHSYIRCNNQQIYMFTRSCQNNSTSFIFQINFYQKFEQIKQFILKLSETSVELYQLVILDYQLTKILTFSLNFTQI</sequence>
<dbReference type="Proteomes" id="UP000683925">
    <property type="component" value="Unassembled WGS sequence"/>
</dbReference>
<accession>A0A8S1WEU3</accession>
<keyword evidence="3" id="KW-1185">Reference proteome</keyword>
<organism evidence="2 3">
    <name type="scientific">Paramecium octaurelia</name>
    <dbReference type="NCBI Taxonomy" id="43137"/>
    <lineage>
        <taxon>Eukaryota</taxon>
        <taxon>Sar</taxon>
        <taxon>Alveolata</taxon>
        <taxon>Ciliophora</taxon>
        <taxon>Intramacronucleata</taxon>
        <taxon>Oligohymenophorea</taxon>
        <taxon>Peniculida</taxon>
        <taxon>Parameciidae</taxon>
        <taxon>Paramecium</taxon>
    </lineage>
</organism>
<dbReference type="OMA" id="CTACIQD"/>
<proteinExistence type="predicted"/>
<comment type="caution">
    <text evidence="2">The sequence shown here is derived from an EMBL/GenBank/DDBJ whole genome shotgun (WGS) entry which is preliminary data.</text>
</comment>
<dbReference type="AlphaFoldDB" id="A0A8S1WEU3"/>
<dbReference type="PANTHER" id="PTHR39767:SF2">
    <property type="entry name" value="CHROMOSOME UNDETERMINED SCAFFOLD_1, WHOLE GENOME SHOTGUN SEQUENCE"/>
    <property type="match status" value="1"/>
</dbReference>
<dbReference type="SMART" id="SM00261">
    <property type="entry name" value="FU"/>
    <property type="match status" value="1"/>
</dbReference>
<dbReference type="EMBL" id="CAJJDP010000088">
    <property type="protein sequence ID" value="CAD8187217.1"/>
    <property type="molecule type" value="Genomic_DNA"/>
</dbReference>
<dbReference type="InterPro" id="IPR006212">
    <property type="entry name" value="Furin_repeat"/>
</dbReference>
<dbReference type="OrthoDB" id="326244at2759"/>
<dbReference type="CDD" id="cd00064">
    <property type="entry name" value="FU"/>
    <property type="match status" value="1"/>
</dbReference>
<dbReference type="PANTHER" id="PTHR39767">
    <property type="entry name" value="CALCIUM/CALMODULIN-BINDING MEMBRANE PROTEIN PCM4-RELATED"/>
    <property type="match status" value="1"/>
</dbReference>
<evidence type="ECO:0000313" key="3">
    <source>
        <dbReference type="Proteomes" id="UP000683925"/>
    </source>
</evidence>
<name>A0A8S1WEU3_PAROT</name>
<evidence type="ECO:0000256" key="1">
    <source>
        <dbReference type="SAM" id="SignalP"/>
    </source>
</evidence>
<keyword evidence="1" id="KW-0732">Signal</keyword>
<feature type="chain" id="PRO_5035829129" evidence="1">
    <location>
        <begin position="17"/>
        <end position="517"/>
    </location>
</feature>
<reference evidence="2" key="1">
    <citation type="submission" date="2021-01" db="EMBL/GenBank/DDBJ databases">
        <authorList>
            <consortium name="Genoscope - CEA"/>
            <person name="William W."/>
        </authorList>
    </citation>
    <scope>NUCLEOTIDE SEQUENCE</scope>
</reference>
<evidence type="ECO:0000313" key="2">
    <source>
        <dbReference type="EMBL" id="CAD8187217.1"/>
    </source>
</evidence>
<feature type="signal peptide" evidence="1">
    <location>
        <begin position="1"/>
        <end position="16"/>
    </location>
</feature>